<dbReference type="Proteomes" id="UP000607559">
    <property type="component" value="Unassembled WGS sequence"/>
</dbReference>
<gene>
    <name evidence="1" type="ORF">GCM10011511_12820</name>
</gene>
<protein>
    <recommendedName>
        <fullName evidence="3">Clan AA aspartic protease</fullName>
    </recommendedName>
</protein>
<accession>A0A8J2UAN2</accession>
<sequence length="138" mass="15227">MGTVHAEIELINGGDMANARTFKIGEEEIRRITVTMLVDTGAFLMCINENIQSYLGLPFIRSQVFQLADGKLMKCDIVGPVEVRFANRDTRCDALVLPGDSEPLLGLIPMEAMDVLVHPNRQELIVNPAHPEGAVLRL</sequence>
<dbReference type="CDD" id="cd00303">
    <property type="entry name" value="retropepsin_like"/>
    <property type="match status" value="1"/>
</dbReference>
<name>A0A8J2UAN2_9BACT</name>
<dbReference type="Gene3D" id="2.40.70.10">
    <property type="entry name" value="Acid Proteases"/>
    <property type="match status" value="1"/>
</dbReference>
<evidence type="ECO:0000313" key="2">
    <source>
        <dbReference type="Proteomes" id="UP000607559"/>
    </source>
</evidence>
<dbReference type="Pfam" id="PF13650">
    <property type="entry name" value="Asp_protease_2"/>
    <property type="match status" value="1"/>
</dbReference>
<dbReference type="InterPro" id="IPR021109">
    <property type="entry name" value="Peptidase_aspartic_dom_sf"/>
</dbReference>
<reference evidence="1" key="2">
    <citation type="submission" date="2020-09" db="EMBL/GenBank/DDBJ databases">
        <authorList>
            <person name="Sun Q."/>
            <person name="Zhou Y."/>
        </authorList>
    </citation>
    <scope>NUCLEOTIDE SEQUENCE</scope>
    <source>
        <strain evidence="1">CGMCC 1.15448</strain>
    </source>
</reference>
<organism evidence="1 2">
    <name type="scientific">Puia dinghuensis</name>
    <dbReference type="NCBI Taxonomy" id="1792502"/>
    <lineage>
        <taxon>Bacteria</taxon>
        <taxon>Pseudomonadati</taxon>
        <taxon>Bacteroidota</taxon>
        <taxon>Chitinophagia</taxon>
        <taxon>Chitinophagales</taxon>
        <taxon>Chitinophagaceae</taxon>
        <taxon>Puia</taxon>
    </lineage>
</organism>
<comment type="caution">
    <text evidence="1">The sequence shown here is derived from an EMBL/GenBank/DDBJ whole genome shotgun (WGS) entry which is preliminary data.</text>
</comment>
<proteinExistence type="predicted"/>
<keyword evidence="2" id="KW-1185">Reference proteome</keyword>
<evidence type="ECO:0008006" key="3">
    <source>
        <dbReference type="Google" id="ProtNLM"/>
    </source>
</evidence>
<dbReference type="AlphaFoldDB" id="A0A8J2UAN2"/>
<dbReference type="RefSeq" id="WP_188929674.1">
    <property type="nucleotide sequence ID" value="NZ_BMJC01000001.1"/>
</dbReference>
<dbReference type="SUPFAM" id="SSF50630">
    <property type="entry name" value="Acid proteases"/>
    <property type="match status" value="1"/>
</dbReference>
<dbReference type="EMBL" id="BMJC01000001">
    <property type="protein sequence ID" value="GGA90951.1"/>
    <property type="molecule type" value="Genomic_DNA"/>
</dbReference>
<evidence type="ECO:0000313" key="1">
    <source>
        <dbReference type="EMBL" id="GGA90951.1"/>
    </source>
</evidence>
<reference evidence="1" key="1">
    <citation type="journal article" date="2014" name="Int. J. Syst. Evol. Microbiol.">
        <title>Complete genome sequence of Corynebacterium casei LMG S-19264T (=DSM 44701T), isolated from a smear-ripened cheese.</title>
        <authorList>
            <consortium name="US DOE Joint Genome Institute (JGI-PGF)"/>
            <person name="Walter F."/>
            <person name="Albersmeier A."/>
            <person name="Kalinowski J."/>
            <person name="Ruckert C."/>
        </authorList>
    </citation>
    <scope>NUCLEOTIDE SEQUENCE</scope>
    <source>
        <strain evidence="1">CGMCC 1.15448</strain>
    </source>
</reference>